<comment type="caution">
    <text evidence="2">The sequence shown here is derived from an EMBL/GenBank/DDBJ whole genome shotgun (WGS) entry which is preliminary data.</text>
</comment>
<feature type="chain" id="PRO_5001487260" description="7TM GPCR serpentine receptor class x (Srx) domain-containing protein" evidence="1">
    <location>
        <begin position="19"/>
        <end position="92"/>
    </location>
</feature>
<evidence type="ECO:0000256" key="1">
    <source>
        <dbReference type="SAM" id="SignalP"/>
    </source>
</evidence>
<reference evidence="3" key="1">
    <citation type="journal article" date="2015" name="Nat. Genet.">
        <title>The genome and transcriptome of the zoonotic hookworm Ancylostoma ceylanicum identify infection-specific gene families.</title>
        <authorList>
            <person name="Schwarz E.M."/>
            <person name="Hu Y."/>
            <person name="Antoshechkin I."/>
            <person name="Miller M.M."/>
            <person name="Sternberg P.W."/>
            <person name="Aroian R.V."/>
        </authorList>
    </citation>
    <scope>NUCLEOTIDE SEQUENCE</scope>
    <source>
        <strain evidence="3">HY135</strain>
    </source>
</reference>
<keyword evidence="1" id="KW-0732">Signal</keyword>
<evidence type="ECO:0000313" key="2">
    <source>
        <dbReference type="EMBL" id="EYC00371.1"/>
    </source>
</evidence>
<feature type="signal peptide" evidence="1">
    <location>
        <begin position="1"/>
        <end position="18"/>
    </location>
</feature>
<keyword evidence="3" id="KW-1185">Reference proteome</keyword>
<proteinExistence type="predicted"/>
<gene>
    <name evidence="2" type="primary">Acey_s0116.g586</name>
    <name evidence="2" type="ORF">Y032_0116g586</name>
</gene>
<dbReference type="EMBL" id="JARK01001452">
    <property type="protein sequence ID" value="EYC00371.1"/>
    <property type="molecule type" value="Genomic_DNA"/>
</dbReference>
<dbReference type="Proteomes" id="UP000024635">
    <property type="component" value="Unassembled WGS sequence"/>
</dbReference>
<protein>
    <recommendedName>
        <fullName evidence="4">7TM GPCR serpentine receptor class x (Srx) domain-containing protein</fullName>
    </recommendedName>
</protein>
<evidence type="ECO:0000313" key="3">
    <source>
        <dbReference type="Proteomes" id="UP000024635"/>
    </source>
</evidence>
<name>A0A016TCG6_9BILA</name>
<dbReference type="AlphaFoldDB" id="A0A016TCG6"/>
<accession>A0A016TCG6</accession>
<organism evidence="2 3">
    <name type="scientific">Ancylostoma ceylanicum</name>
    <dbReference type="NCBI Taxonomy" id="53326"/>
    <lineage>
        <taxon>Eukaryota</taxon>
        <taxon>Metazoa</taxon>
        <taxon>Ecdysozoa</taxon>
        <taxon>Nematoda</taxon>
        <taxon>Chromadorea</taxon>
        <taxon>Rhabditida</taxon>
        <taxon>Rhabditina</taxon>
        <taxon>Rhabditomorpha</taxon>
        <taxon>Strongyloidea</taxon>
        <taxon>Ancylostomatidae</taxon>
        <taxon>Ancylostomatinae</taxon>
        <taxon>Ancylostoma</taxon>
    </lineage>
</organism>
<sequence length="92" mass="9977">MRIVLFILASLHLQLVQSIICLSADIIPILLYSINTPGNRTPTVRYRITTPGNNTSPTAGQHMLGLTNSTTTGPIIARIILTTTTIHILSLI</sequence>
<evidence type="ECO:0008006" key="4">
    <source>
        <dbReference type="Google" id="ProtNLM"/>
    </source>
</evidence>